<sequence length="217" mass="23113">MGRAGKVDRIFTGKQFTGKLALALALVLGTTACTTVETATRGLPIDTPVTGLQAGAQAYVLPDFNVAKVNITVPRTLEVSEADAYYPKADIVWRGDALGDRYAQVEAILAQGLNAGAATLSGQRAVIVDITLTRFHSLTEKTRHSIGGDHNVIFAMTVRDARSGEVLIPAHMVDGTLNAFGGLDAIRAERAGQTQKVRITDHLAQVIVRELTTPQPI</sequence>
<dbReference type="RefSeq" id="WP_143267485.1">
    <property type="nucleotide sequence ID" value="NZ_FWFS01000006.1"/>
</dbReference>
<dbReference type="EMBL" id="FWFS01000006">
    <property type="protein sequence ID" value="SLN44103.1"/>
    <property type="molecule type" value="Genomic_DNA"/>
</dbReference>
<gene>
    <name evidence="1" type="ORF">AQS8620_01756</name>
</gene>
<evidence type="ECO:0008006" key="3">
    <source>
        <dbReference type="Google" id="ProtNLM"/>
    </source>
</evidence>
<accession>A0A1Y5SMN1</accession>
<dbReference type="Proteomes" id="UP000193862">
    <property type="component" value="Unassembled WGS sequence"/>
</dbReference>
<organism evidence="1 2">
    <name type="scientific">Aquimixticola soesokkakensis</name>
    <dbReference type="NCBI Taxonomy" id="1519096"/>
    <lineage>
        <taxon>Bacteria</taxon>
        <taxon>Pseudomonadati</taxon>
        <taxon>Pseudomonadota</taxon>
        <taxon>Alphaproteobacteria</taxon>
        <taxon>Rhodobacterales</taxon>
        <taxon>Paracoccaceae</taxon>
        <taxon>Aquimixticola</taxon>
    </lineage>
</organism>
<proteinExistence type="predicted"/>
<protein>
    <recommendedName>
        <fullName evidence="3">Lipoprotein</fullName>
    </recommendedName>
</protein>
<keyword evidence="2" id="KW-1185">Reference proteome</keyword>
<dbReference type="PROSITE" id="PS51257">
    <property type="entry name" value="PROKAR_LIPOPROTEIN"/>
    <property type="match status" value="1"/>
</dbReference>
<evidence type="ECO:0000313" key="2">
    <source>
        <dbReference type="Proteomes" id="UP000193862"/>
    </source>
</evidence>
<dbReference type="OrthoDB" id="7836640at2"/>
<evidence type="ECO:0000313" key="1">
    <source>
        <dbReference type="EMBL" id="SLN44103.1"/>
    </source>
</evidence>
<dbReference type="AlphaFoldDB" id="A0A1Y5SMN1"/>
<reference evidence="1 2" key="1">
    <citation type="submission" date="2017-03" db="EMBL/GenBank/DDBJ databases">
        <authorList>
            <person name="Afonso C.L."/>
            <person name="Miller P.J."/>
            <person name="Scott M.A."/>
            <person name="Spackman E."/>
            <person name="Goraichik I."/>
            <person name="Dimitrov K.M."/>
            <person name="Suarez D.L."/>
            <person name="Swayne D.E."/>
        </authorList>
    </citation>
    <scope>NUCLEOTIDE SEQUENCE [LARGE SCALE GENOMIC DNA]</scope>
    <source>
        <strain evidence="1 2">CECT 8620</strain>
    </source>
</reference>
<dbReference type="Pfam" id="PF20569">
    <property type="entry name" value="DUF6778"/>
    <property type="match status" value="1"/>
</dbReference>
<dbReference type="InterPro" id="IPR046705">
    <property type="entry name" value="DUF6778"/>
</dbReference>
<name>A0A1Y5SMN1_9RHOB</name>